<evidence type="ECO:0000313" key="1">
    <source>
        <dbReference type="EMBL" id="RXH28958.1"/>
    </source>
</evidence>
<dbReference type="RefSeq" id="WP_128918591.1">
    <property type="nucleotide sequence ID" value="NZ_LBJQ01000073.1"/>
</dbReference>
<dbReference type="EMBL" id="LBJQ01000073">
    <property type="protein sequence ID" value="RXH28958.1"/>
    <property type="molecule type" value="Genomic_DNA"/>
</dbReference>
<dbReference type="Pfam" id="PF04245">
    <property type="entry name" value="NA37"/>
    <property type="match status" value="1"/>
</dbReference>
<dbReference type="Proteomes" id="UP000289546">
    <property type="component" value="Unassembled WGS sequence"/>
</dbReference>
<proteinExistence type="predicted"/>
<evidence type="ECO:0000313" key="2">
    <source>
        <dbReference type="Proteomes" id="UP000289546"/>
    </source>
</evidence>
<organism evidence="1 2">
    <name type="scientific">Bradyrhizobium nanningense</name>
    <dbReference type="NCBI Taxonomy" id="1325118"/>
    <lineage>
        <taxon>Bacteria</taxon>
        <taxon>Pseudomonadati</taxon>
        <taxon>Pseudomonadota</taxon>
        <taxon>Alphaproteobacteria</taxon>
        <taxon>Hyphomicrobiales</taxon>
        <taxon>Nitrobacteraceae</taxon>
        <taxon>Bradyrhizobium</taxon>
    </lineage>
</organism>
<dbReference type="AlphaFoldDB" id="A0A4Q0S649"/>
<dbReference type="GO" id="GO:0009295">
    <property type="term" value="C:nucleoid"/>
    <property type="evidence" value="ECO:0007669"/>
    <property type="project" value="InterPro"/>
</dbReference>
<gene>
    <name evidence="1" type="ORF">XH99_14290</name>
</gene>
<sequence length="349" mass="39056">MAFLTEQELESLRIDQSVFHIVGPGEEHFQLLAAFDPGRHAPFFLGRVRSVNSGNRYEFLEDAPVRAQLARIVRDKSTFQEESEKLATAFNGAHGGSTAVGAFLIFSLSCSSGRLFALLKFEDEKVLSYDYDVSRGRSGKPKPTFGEIERTFVQNRNALQKAALVKLRKEGDEICVVDRQNPHRPAAYFEQFLLVRRQRTEEELTKAIIEVTRNLAQKHKDILPQEAMKNLAQRLYDASQSGGSVDGENAENWLKSIFGPLPDDSPVVTDFKARLKREGMAGESFVLQKNAIAAPRNRRVETESGVKLTFPAGLTPSVVSVDRDKGEIIIKDKITLDDFELNISGRVRS</sequence>
<protein>
    <recommendedName>
        <fullName evidence="3">Nucleoid-associated protein</fullName>
    </recommendedName>
</protein>
<comment type="caution">
    <text evidence="1">The sequence shown here is derived from an EMBL/GenBank/DDBJ whole genome shotgun (WGS) entry which is preliminary data.</text>
</comment>
<reference evidence="1 2" key="1">
    <citation type="submission" date="2015-04" db="EMBL/GenBank/DDBJ databases">
        <title>Comparative genomics of rhizobia nodulating Arachis hypogaea in China.</title>
        <authorList>
            <person name="Li Y."/>
        </authorList>
    </citation>
    <scope>NUCLEOTIDE SEQUENCE [LARGE SCALE GENOMIC DNA]</scope>
    <source>
        <strain evidence="1 2">CCBAU 51757</strain>
    </source>
</reference>
<accession>A0A4Q0S649</accession>
<dbReference type="InterPro" id="IPR007358">
    <property type="entry name" value="Nucleoid_associated_NdpA"/>
</dbReference>
<evidence type="ECO:0008006" key="3">
    <source>
        <dbReference type="Google" id="ProtNLM"/>
    </source>
</evidence>
<keyword evidence="2" id="KW-1185">Reference proteome</keyword>
<name>A0A4Q0S649_9BRAD</name>